<evidence type="ECO:0000256" key="1">
    <source>
        <dbReference type="SAM" id="Phobius"/>
    </source>
</evidence>
<dbReference type="Proteomes" id="UP000295146">
    <property type="component" value="Unassembled WGS sequence"/>
</dbReference>
<keyword evidence="2" id="KW-0732">Signal</keyword>
<dbReference type="AlphaFoldDB" id="A0A4V3GEZ8"/>
<protein>
    <recommendedName>
        <fullName evidence="5">TPM domain-containing protein</fullName>
    </recommendedName>
</protein>
<evidence type="ECO:0008006" key="5">
    <source>
        <dbReference type="Google" id="ProtNLM"/>
    </source>
</evidence>
<feature type="chain" id="PRO_5020745634" description="TPM domain-containing protein" evidence="2">
    <location>
        <begin position="22"/>
        <end position="222"/>
    </location>
</feature>
<gene>
    <name evidence="3" type="ORF">EV653_7544</name>
</gene>
<feature type="transmembrane region" description="Helical" evidence="1">
    <location>
        <begin position="194"/>
        <end position="215"/>
    </location>
</feature>
<name>A0A4V3GEZ8_9ACTN</name>
<evidence type="ECO:0000313" key="4">
    <source>
        <dbReference type="Proteomes" id="UP000295146"/>
    </source>
</evidence>
<proteinExistence type="predicted"/>
<accession>A0A4V3GEZ8</accession>
<sequence>MRRLVLLLLATAFALTGTAWAALTGTAWAATPADPRIAAATAAWTKQGLYVDPDFTSIADGNEMLRVISSAKMPVFVAVVPTGEWFPEKGDADLLAGRLAAANGKPGVYVVMDGDTTYGVAHQLAAYAPDSTWREKDETLSAQLSKYLDNVELNARYSPEPARTEPVPTAPERSYPEEKFTVGKAIGNGLGGGVLGMIGGGILAGIVLIVAAIAARRRKGSA</sequence>
<evidence type="ECO:0000313" key="3">
    <source>
        <dbReference type="EMBL" id="TDW60983.1"/>
    </source>
</evidence>
<dbReference type="RefSeq" id="WP_166679681.1">
    <property type="nucleotide sequence ID" value="NZ_SODP01000004.1"/>
</dbReference>
<reference evidence="3 4" key="1">
    <citation type="submission" date="2019-03" db="EMBL/GenBank/DDBJ databases">
        <title>Genomic Encyclopedia of Type Strains, Phase III (KMG-III): the genomes of soil and plant-associated and newly described type strains.</title>
        <authorList>
            <person name="Whitman W."/>
        </authorList>
    </citation>
    <scope>NUCLEOTIDE SEQUENCE [LARGE SCALE GENOMIC DNA]</scope>
    <source>
        <strain evidence="3 4">VKM Ac-2573</strain>
    </source>
</reference>
<dbReference type="EMBL" id="SODP01000004">
    <property type="protein sequence ID" value="TDW60983.1"/>
    <property type="molecule type" value="Genomic_DNA"/>
</dbReference>
<keyword evidence="4" id="KW-1185">Reference proteome</keyword>
<organism evidence="3 4">
    <name type="scientific">Kribbella pratensis</name>
    <dbReference type="NCBI Taxonomy" id="2512112"/>
    <lineage>
        <taxon>Bacteria</taxon>
        <taxon>Bacillati</taxon>
        <taxon>Actinomycetota</taxon>
        <taxon>Actinomycetes</taxon>
        <taxon>Propionibacteriales</taxon>
        <taxon>Kribbellaceae</taxon>
        <taxon>Kribbella</taxon>
    </lineage>
</organism>
<keyword evidence="1" id="KW-0812">Transmembrane</keyword>
<keyword evidence="1" id="KW-0472">Membrane</keyword>
<comment type="caution">
    <text evidence="3">The sequence shown here is derived from an EMBL/GenBank/DDBJ whole genome shotgun (WGS) entry which is preliminary data.</text>
</comment>
<feature type="signal peptide" evidence="2">
    <location>
        <begin position="1"/>
        <end position="21"/>
    </location>
</feature>
<evidence type="ECO:0000256" key="2">
    <source>
        <dbReference type="SAM" id="SignalP"/>
    </source>
</evidence>
<keyword evidence="1" id="KW-1133">Transmembrane helix</keyword>